<dbReference type="SMART" id="SM00032">
    <property type="entry name" value="CCP"/>
    <property type="match status" value="1"/>
</dbReference>
<dbReference type="CDD" id="cd00033">
    <property type="entry name" value="CCP"/>
    <property type="match status" value="1"/>
</dbReference>
<comment type="caution">
    <text evidence="2">Lacks conserved residue(s) required for the propagation of feature annotation.</text>
</comment>
<evidence type="ECO:0000256" key="2">
    <source>
        <dbReference type="PROSITE-ProRule" id="PRU00302"/>
    </source>
</evidence>
<evidence type="ECO:0000259" key="3">
    <source>
        <dbReference type="PROSITE" id="PS50923"/>
    </source>
</evidence>
<accession>A0A9D4FHQ7</accession>
<keyword evidence="1" id="KW-1015">Disulfide bond</keyword>
<reference evidence="4" key="2">
    <citation type="submission" date="2020-11" db="EMBL/GenBank/DDBJ databases">
        <authorList>
            <person name="McCartney M.A."/>
            <person name="Auch B."/>
            <person name="Kono T."/>
            <person name="Mallez S."/>
            <person name="Becker A."/>
            <person name="Gohl D.M."/>
            <person name="Silverstein K.A.T."/>
            <person name="Koren S."/>
            <person name="Bechman K.B."/>
            <person name="Herman A."/>
            <person name="Abrahante J.E."/>
            <person name="Garbe J."/>
        </authorList>
    </citation>
    <scope>NUCLEOTIDE SEQUENCE</scope>
    <source>
        <strain evidence="4">Duluth1</strain>
        <tissue evidence="4">Whole animal</tissue>
    </source>
</reference>
<protein>
    <recommendedName>
        <fullName evidence="3">Sushi domain-containing protein</fullName>
    </recommendedName>
</protein>
<reference evidence="4" key="1">
    <citation type="journal article" date="2019" name="bioRxiv">
        <title>The Genome of the Zebra Mussel, Dreissena polymorpha: A Resource for Invasive Species Research.</title>
        <authorList>
            <person name="McCartney M.A."/>
            <person name="Auch B."/>
            <person name="Kono T."/>
            <person name="Mallez S."/>
            <person name="Zhang Y."/>
            <person name="Obille A."/>
            <person name="Becker A."/>
            <person name="Abrahante J.E."/>
            <person name="Garbe J."/>
            <person name="Badalamenti J.P."/>
            <person name="Herman A."/>
            <person name="Mangelson H."/>
            <person name="Liachko I."/>
            <person name="Sullivan S."/>
            <person name="Sone E.D."/>
            <person name="Koren S."/>
            <person name="Silverstein K.A.T."/>
            <person name="Beckman K.B."/>
            <person name="Gohl D.M."/>
        </authorList>
    </citation>
    <scope>NUCLEOTIDE SEQUENCE</scope>
    <source>
        <strain evidence="4">Duluth1</strain>
        <tissue evidence="4">Whole animal</tissue>
    </source>
</reference>
<evidence type="ECO:0000256" key="1">
    <source>
        <dbReference type="ARBA" id="ARBA00023157"/>
    </source>
</evidence>
<sequence>MFLADCGMPGTVRGASVSVTSTQLGGTATYTCDLGYVYTGADLTRTCQSSAQWSGSEPVCVCKTNT</sequence>
<evidence type="ECO:0000313" key="5">
    <source>
        <dbReference type="Proteomes" id="UP000828390"/>
    </source>
</evidence>
<gene>
    <name evidence="4" type="ORF">DPMN_149617</name>
</gene>
<dbReference type="PROSITE" id="PS50923">
    <property type="entry name" value="SUSHI"/>
    <property type="match status" value="1"/>
</dbReference>
<dbReference type="EMBL" id="JAIWYP010000007">
    <property type="protein sequence ID" value="KAH3796052.1"/>
    <property type="molecule type" value="Genomic_DNA"/>
</dbReference>
<dbReference type="Proteomes" id="UP000828390">
    <property type="component" value="Unassembled WGS sequence"/>
</dbReference>
<dbReference type="SUPFAM" id="SSF57535">
    <property type="entry name" value="Complement control module/SCR domain"/>
    <property type="match status" value="1"/>
</dbReference>
<feature type="domain" description="Sushi" evidence="3">
    <location>
        <begin position="4"/>
        <end position="62"/>
    </location>
</feature>
<dbReference type="InterPro" id="IPR000436">
    <property type="entry name" value="Sushi_SCR_CCP_dom"/>
</dbReference>
<keyword evidence="2" id="KW-0768">Sushi</keyword>
<dbReference type="Pfam" id="PF00084">
    <property type="entry name" value="Sushi"/>
    <property type="match status" value="1"/>
</dbReference>
<proteinExistence type="predicted"/>
<name>A0A9D4FHQ7_DREPO</name>
<keyword evidence="5" id="KW-1185">Reference proteome</keyword>
<organism evidence="4 5">
    <name type="scientific">Dreissena polymorpha</name>
    <name type="common">Zebra mussel</name>
    <name type="synonym">Mytilus polymorpha</name>
    <dbReference type="NCBI Taxonomy" id="45954"/>
    <lineage>
        <taxon>Eukaryota</taxon>
        <taxon>Metazoa</taxon>
        <taxon>Spiralia</taxon>
        <taxon>Lophotrochozoa</taxon>
        <taxon>Mollusca</taxon>
        <taxon>Bivalvia</taxon>
        <taxon>Autobranchia</taxon>
        <taxon>Heteroconchia</taxon>
        <taxon>Euheterodonta</taxon>
        <taxon>Imparidentia</taxon>
        <taxon>Neoheterodontei</taxon>
        <taxon>Myida</taxon>
        <taxon>Dreissenoidea</taxon>
        <taxon>Dreissenidae</taxon>
        <taxon>Dreissena</taxon>
    </lineage>
</organism>
<comment type="caution">
    <text evidence="4">The sequence shown here is derived from an EMBL/GenBank/DDBJ whole genome shotgun (WGS) entry which is preliminary data.</text>
</comment>
<evidence type="ECO:0000313" key="4">
    <source>
        <dbReference type="EMBL" id="KAH3796052.1"/>
    </source>
</evidence>
<dbReference type="Gene3D" id="2.10.70.10">
    <property type="entry name" value="Complement Module, domain 1"/>
    <property type="match status" value="1"/>
</dbReference>
<dbReference type="InterPro" id="IPR035976">
    <property type="entry name" value="Sushi/SCR/CCP_sf"/>
</dbReference>
<dbReference type="AlphaFoldDB" id="A0A9D4FHQ7"/>